<name>A0A1I7SBH8_BURXY</name>
<proteinExistence type="predicted"/>
<gene>
    <name evidence="1" type="ORF">BXYJ_LOCUS11214</name>
</gene>
<dbReference type="Proteomes" id="UP000582659">
    <property type="component" value="Unassembled WGS sequence"/>
</dbReference>
<dbReference type="Proteomes" id="UP000095284">
    <property type="component" value="Unplaced"/>
</dbReference>
<dbReference type="AlphaFoldDB" id="A0A1I7SBH8"/>
<dbReference type="SMR" id="A0A1I7SBH8"/>
<evidence type="ECO:0000313" key="3">
    <source>
        <dbReference type="Proteomes" id="UP000095284"/>
    </source>
</evidence>
<dbReference type="EMBL" id="CAJFDI010000005">
    <property type="protein sequence ID" value="CAD5230904.1"/>
    <property type="molecule type" value="Genomic_DNA"/>
</dbReference>
<organism evidence="3 5">
    <name type="scientific">Bursaphelenchus xylophilus</name>
    <name type="common">Pinewood nematode worm</name>
    <name type="synonym">Aphelenchoides xylophilus</name>
    <dbReference type="NCBI Taxonomy" id="6326"/>
    <lineage>
        <taxon>Eukaryota</taxon>
        <taxon>Metazoa</taxon>
        <taxon>Ecdysozoa</taxon>
        <taxon>Nematoda</taxon>
        <taxon>Chromadorea</taxon>
        <taxon>Rhabditida</taxon>
        <taxon>Tylenchina</taxon>
        <taxon>Tylenchomorpha</taxon>
        <taxon>Aphelenchoidea</taxon>
        <taxon>Aphelenchoididae</taxon>
        <taxon>Bursaphelenchus</taxon>
    </lineage>
</organism>
<accession>A0A1I7SBH8</accession>
<keyword evidence="4" id="KW-1185">Reference proteome</keyword>
<sequence>MDSRLGICVLEERSEATAATALYRLLRPATKPERTSKSTETWIWKERKIRVWKSQPERAVRACDQLESSVHWPSCVL</sequence>
<evidence type="ECO:0000313" key="4">
    <source>
        <dbReference type="Proteomes" id="UP000659654"/>
    </source>
</evidence>
<dbReference type="EMBL" id="CAJFCV020000005">
    <property type="protein sequence ID" value="CAG9121985.1"/>
    <property type="molecule type" value="Genomic_DNA"/>
</dbReference>
<reference evidence="2" key="2">
    <citation type="submission" date="2020-08" db="EMBL/GenBank/DDBJ databases">
        <authorList>
            <person name="Kikuchi T."/>
        </authorList>
    </citation>
    <scope>NUCLEOTIDE SEQUENCE</scope>
    <source>
        <strain evidence="1">Ka4C1</strain>
    </source>
</reference>
<evidence type="ECO:0000313" key="1">
    <source>
        <dbReference type="EMBL" id="CAD5230904.1"/>
    </source>
</evidence>
<reference evidence="5" key="1">
    <citation type="submission" date="2016-11" db="UniProtKB">
        <authorList>
            <consortium name="WormBaseParasite"/>
        </authorList>
    </citation>
    <scope>IDENTIFICATION</scope>
</reference>
<evidence type="ECO:0000313" key="2">
    <source>
        <dbReference type="EMBL" id="CAG9121985.1"/>
    </source>
</evidence>
<protein>
    <submittedName>
        <fullName evidence="1">(pine wood nematode) hypothetical protein</fullName>
    </submittedName>
</protein>
<evidence type="ECO:0000313" key="5">
    <source>
        <dbReference type="WBParaSite" id="BXY_1037600.1"/>
    </source>
</evidence>
<dbReference type="Proteomes" id="UP000659654">
    <property type="component" value="Unassembled WGS sequence"/>
</dbReference>
<dbReference type="WBParaSite" id="BXY_1037600.1">
    <property type="protein sequence ID" value="BXY_1037600.1"/>
    <property type="gene ID" value="BXY_1037600"/>
</dbReference>